<proteinExistence type="predicted"/>
<comment type="subcellular location">
    <subcellularLocation>
        <location evidence="1">Membrane</location>
    </subcellularLocation>
</comment>
<keyword evidence="9" id="KW-1185">Reference proteome</keyword>
<reference evidence="8" key="1">
    <citation type="submission" date="2025-08" db="UniProtKB">
        <authorList>
            <consortium name="Ensembl"/>
        </authorList>
    </citation>
    <scope>IDENTIFICATION</scope>
</reference>
<dbReference type="GeneTree" id="ENSGT00940000172777"/>
<keyword evidence="4" id="KW-0325">Glycoprotein</keyword>
<dbReference type="OMA" id="TIRWTIY"/>
<keyword evidence="5" id="KW-1133">Transmembrane helix</keyword>
<dbReference type="STRING" id="30732.ENSOMEP00000009776"/>
<dbReference type="AlphaFoldDB" id="A0A3B3BVP3"/>
<dbReference type="Proteomes" id="UP000261560">
    <property type="component" value="Unplaced"/>
</dbReference>
<dbReference type="InterPro" id="IPR013783">
    <property type="entry name" value="Ig-like_fold"/>
</dbReference>
<dbReference type="GO" id="GO:0005911">
    <property type="term" value="C:cell-cell junction"/>
    <property type="evidence" value="ECO:0007669"/>
    <property type="project" value="TreeGrafter"/>
</dbReference>
<dbReference type="InterPro" id="IPR003599">
    <property type="entry name" value="Ig_sub"/>
</dbReference>
<sequence>MRLLTLLVSVLHVVHMETMEKVSAYVGESVNLTSAAKNGQSLVRIEWSIYTNTTWIATFRDGKVNTERHPQFKKRLHLNTKSGDLTITNLTLKDAMIYSVEFIYSDEPSSSTTTNQAQPKKIELEVKYRLQAPTIQKIASSATREGCFITLNCSSSEKDVSFSWKVSPPSMNSWRTEKGPSYILVLTDPKQDLNVTCSSTKGEETAHQDFSAECEVFTEESSNLRDRWILLFVFGTFGGVVLILLIYRCEKTKSDEAADLLMA</sequence>
<dbReference type="InterPro" id="IPR007110">
    <property type="entry name" value="Ig-like_dom"/>
</dbReference>
<dbReference type="GO" id="GO:0016020">
    <property type="term" value="C:membrane"/>
    <property type="evidence" value="ECO:0007669"/>
    <property type="project" value="UniProtKB-SubCell"/>
</dbReference>
<dbReference type="KEGG" id="oml:112139882"/>
<evidence type="ECO:0000313" key="9">
    <source>
        <dbReference type="Proteomes" id="UP000261560"/>
    </source>
</evidence>
<keyword evidence="3 5" id="KW-0472">Membrane</keyword>
<feature type="signal peptide" evidence="6">
    <location>
        <begin position="1"/>
        <end position="16"/>
    </location>
</feature>
<dbReference type="SMART" id="SM00409">
    <property type="entry name" value="IG"/>
    <property type="match status" value="2"/>
</dbReference>
<feature type="transmembrane region" description="Helical" evidence="5">
    <location>
        <begin position="228"/>
        <end position="247"/>
    </location>
</feature>
<dbReference type="PROSITE" id="PS50835">
    <property type="entry name" value="IG_LIKE"/>
    <property type="match status" value="1"/>
</dbReference>
<dbReference type="RefSeq" id="XP_024118491.1">
    <property type="nucleotide sequence ID" value="XM_024262723.2"/>
</dbReference>
<feature type="chain" id="PRO_5017470885" evidence="6">
    <location>
        <begin position="17"/>
        <end position="263"/>
    </location>
</feature>
<dbReference type="GeneID" id="112139882"/>
<evidence type="ECO:0000256" key="5">
    <source>
        <dbReference type="SAM" id="Phobius"/>
    </source>
</evidence>
<accession>A0A3B3BVP3</accession>
<dbReference type="InterPro" id="IPR015631">
    <property type="entry name" value="CD2/SLAM_rcpt"/>
</dbReference>
<keyword evidence="5" id="KW-0812">Transmembrane</keyword>
<reference evidence="8" key="2">
    <citation type="submission" date="2025-09" db="UniProtKB">
        <authorList>
            <consortium name="Ensembl"/>
        </authorList>
    </citation>
    <scope>IDENTIFICATION</scope>
</reference>
<evidence type="ECO:0000259" key="7">
    <source>
        <dbReference type="PROSITE" id="PS50835"/>
    </source>
</evidence>
<organism evidence="8 9">
    <name type="scientific">Oryzias melastigma</name>
    <name type="common">Marine medaka</name>
    <dbReference type="NCBI Taxonomy" id="30732"/>
    <lineage>
        <taxon>Eukaryota</taxon>
        <taxon>Metazoa</taxon>
        <taxon>Chordata</taxon>
        <taxon>Craniata</taxon>
        <taxon>Vertebrata</taxon>
        <taxon>Euteleostomi</taxon>
        <taxon>Actinopterygii</taxon>
        <taxon>Neopterygii</taxon>
        <taxon>Teleostei</taxon>
        <taxon>Neoteleostei</taxon>
        <taxon>Acanthomorphata</taxon>
        <taxon>Ovalentaria</taxon>
        <taxon>Atherinomorphae</taxon>
        <taxon>Beloniformes</taxon>
        <taxon>Adrianichthyidae</taxon>
        <taxon>Oryziinae</taxon>
        <taxon>Oryzias</taxon>
    </lineage>
</organism>
<evidence type="ECO:0000256" key="2">
    <source>
        <dbReference type="ARBA" id="ARBA00022729"/>
    </source>
</evidence>
<evidence type="ECO:0000256" key="4">
    <source>
        <dbReference type="ARBA" id="ARBA00023180"/>
    </source>
</evidence>
<evidence type="ECO:0000256" key="3">
    <source>
        <dbReference type="ARBA" id="ARBA00023136"/>
    </source>
</evidence>
<dbReference type="InterPro" id="IPR036179">
    <property type="entry name" value="Ig-like_dom_sf"/>
</dbReference>
<dbReference type="Gene3D" id="2.60.40.10">
    <property type="entry name" value="Immunoglobulins"/>
    <property type="match status" value="2"/>
</dbReference>
<dbReference type="Ensembl" id="ENSOMET00000000206.1">
    <property type="protein sequence ID" value="ENSOMEP00000009776.1"/>
    <property type="gene ID" value="ENSOMEG00000011019.1"/>
</dbReference>
<dbReference type="SUPFAM" id="SSF48726">
    <property type="entry name" value="Immunoglobulin"/>
    <property type="match status" value="1"/>
</dbReference>
<dbReference type="InterPro" id="IPR013106">
    <property type="entry name" value="Ig_V-set"/>
</dbReference>
<evidence type="ECO:0000256" key="6">
    <source>
        <dbReference type="SAM" id="SignalP"/>
    </source>
</evidence>
<evidence type="ECO:0000256" key="1">
    <source>
        <dbReference type="ARBA" id="ARBA00004370"/>
    </source>
</evidence>
<evidence type="ECO:0000313" key="8">
    <source>
        <dbReference type="Ensembl" id="ENSOMEP00000009776.1"/>
    </source>
</evidence>
<name>A0A3B3BVP3_ORYME</name>
<dbReference type="PaxDb" id="30732-ENSOMEP00000009776"/>
<dbReference type="PANTHER" id="PTHR12080:SF59">
    <property type="entry name" value="HEPATIC AND GLIAL CELL ADHESION MOLECULE"/>
    <property type="match status" value="1"/>
</dbReference>
<protein>
    <submittedName>
        <fullName evidence="8">Uncharacterized LOC112139882</fullName>
    </submittedName>
</protein>
<dbReference type="Pfam" id="PF07686">
    <property type="entry name" value="V-set"/>
    <property type="match status" value="1"/>
</dbReference>
<dbReference type="PANTHER" id="PTHR12080">
    <property type="entry name" value="SIGNALING LYMPHOCYTIC ACTIVATION MOLECULE"/>
    <property type="match status" value="1"/>
</dbReference>
<keyword evidence="2 6" id="KW-0732">Signal</keyword>
<dbReference type="OrthoDB" id="8958824at2759"/>
<feature type="domain" description="Ig-like" evidence="7">
    <location>
        <begin position="133"/>
        <end position="211"/>
    </location>
</feature>